<proteinExistence type="predicted"/>
<organism evidence="1 2">
    <name type="scientific">Romanomermis culicivorax</name>
    <name type="common">Nematode worm</name>
    <dbReference type="NCBI Taxonomy" id="13658"/>
    <lineage>
        <taxon>Eukaryota</taxon>
        <taxon>Metazoa</taxon>
        <taxon>Ecdysozoa</taxon>
        <taxon>Nematoda</taxon>
        <taxon>Enoplea</taxon>
        <taxon>Dorylaimia</taxon>
        <taxon>Mermithida</taxon>
        <taxon>Mermithoidea</taxon>
        <taxon>Mermithidae</taxon>
        <taxon>Romanomermis</taxon>
    </lineage>
</organism>
<dbReference type="Proteomes" id="UP000887565">
    <property type="component" value="Unplaced"/>
</dbReference>
<keyword evidence="1" id="KW-1185">Reference proteome</keyword>
<name>A0A915L0X6_ROMCU</name>
<accession>A0A915L0X6</accession>
<protein>
    <submittedName>
        <fullName evidence="2">Uncharacterized protein</fullName>
    </submittedName>
</protein>
<evidence type="ECO:0000313" key="1">
    <source>
        <dbReference type="Proteomes" id="UP000887565"/>
    </source>
</evidence>
<dbReference type="AlphaFoldDB" id="A0A915L0X6"/>
<sequence>MHKKIKANFDVAVTVSKEYFDRKAQTHDFAINNLVLLTNRQKANKIKPDFIGPFIITDGSWATENVVNINSLNAPGQPQIVSTMGLKPFIPRPTKD</sequence>
<reference evidence="2" key="1">
    <citation type="submission" date="2022-11" db="UniProtKB">
        <authorList>
            <consortium name="WormBaseParasite"/>
        </authorList>
    </citation>
    <scope>IDENTIFICATION</scope>
</reference>
<evidence type="ECO:0000313" key="2">
    <source>
        <dbReference type="WBParaSite" id="nRc.2.0.1.t44834-RA"/>
    </source>
</evidence>
<dbReference type="WBParaSite" id="nRc.2.0.1.t44834-RA">
    <property type="protein sequence ID" value="nRc.2.0.1.t44834-RA"/>
    <property type="gene ID" value="nRc.2.0.1.g44834"/>
</dbReference>